<feature type="binding site" evidence="16">
    <location>
        <position position="247"/>
    </location>
    <ligand>
        <name>Mg(2+)</name>
        <dbReference type="ChEBI" id="CHEBI:18420"/>
        <label>1</label>
    </ligand>
</feature>
<dbReference type="UniPathway" id="UPA00219"/>
<keyword evidence="16" id="KW-0460">Magnesium</keyword>
<keyword evidence="9 17" id="KW-0067">ATP-binding</keyword>
<organism evidence="19 20">
    <name type="scientific">Acidocella aminolytica 101 = DSM 11237</name>
    <dbReference type="NCBI Taxonomy" id="1120923"/>
    <lineage>
        <taxon>Bacteria</taxon>
        <taxon>Pseudomonadati</taxon>
        <taxon>Pseudomonadota</taxon>
        <taxon>Alphaproteobacteria</taxon>
        <taxon>Acetobacterales</taxon>
        <taxon>Acidocellaceae</taxon>
        <taxon>Acidocella</taxon>
    </lineage>
</organism>
<dbReference type="GO" id="GO:0071555">
    <property type="term" value="P:cell wall organization"/>
    <property type="evidence" value="ECO:0007669"/>
    <property type="project" value="UniProtKB-KW"/>
</dbReference>
<feature type="binding site" evidence="16">
    <location>
        <position position="261"/>
    </location>
    <ligand>
        <name>Mg(2+)</name>
        <dbReference type="ChEBI" id="CHEBI:18420"/>
        <label>2</label>
    </ligand>
</feature>
<dbReference type="InterPro" id="IPR016185">
    <property type="entry name" value="PreATP-grasp_dom_sf"/>
</dbReference>
<feature type="active site" evidence="15">
    <location>
        <position position="13"/>
    </location>
</feature>
<sequence length="300" mass="31814">MRVAVLMGGMSSERDVSLNSGKQVAGALRQAGYEVTEIVVSEDLGALLAALTPRPDAVFNALHGRFGEDGTIQGILDYLGLPYTHSGVRASAVAMDKGAAKAVFAAAGLPVAPHKIIDIAELAEQDPMPPPYVVKPVNEGSSVGVSIVKEGDNHRAEIAANWQFGQAMVEQYIPGRELTVGVLEDHALTVTEIMPAEKFYDYHAKYAVGGSRHELPANVPDNVAASAKEIAVAAHRALGCRGASRADLRYDEETGRLILLEVNTQPGMTATSLLPEQAALEGMDFPALCAWMVERAACRA</sequence>
<dbReference type="EMBL" id="BANC01000018">
    <property type="protein sequence ID" value="GAN79186.1"/>
    <property type="molecule type" value="Genomic_DNA"/>
</dbReference>
<dbReference type="Gene3D" id="3.30.470.20">
    <property type="entry name" value="ATP-grasp fold, B domain"/>
    <property type="match status" value="1"/>
</dbReference>
<dbReference type="GO" id="GO:0005737">
    <property type="term" value="C:cytoplasm"/>
    <property type="evidence" value="ECO:0007669"/>
    <property type="project" value="UniProtKB-SubCell"/>
</dbReference>
<evidence type="ECO:0000256" key="16">
    <source>
        <dbReference type="PIRSR" id="PIRSR039102-3"/>
    </source>
</evidence>
<dbReference type="PANTHER" id="PTHR23132">
    <property type="entry name" value="D-ALANINE--D-ALANINE LIGASE"/>
    <property type="match status" value="1"/>
</dbReference>
<dbReference type="PROSITE" id="PS00843">
    <property type="entry name" value="DALA_DALA_LIGASE_1"/>
    <property type="match status" value="1"/>
</dbReference>
<dbReference type="InterPro" id="IPR011761">
    <property type="entry name" value="ATP-grasp"/>
</dbReference>
<proteinExistence type="inferred from homology"/>
<dbReference type="SUPFAM" id="SSF56059">
    <property type="entry name" value="Glutathione synthetase ATP-binding domain-like"/>
    <property type="match status" value="1"/>
</dbReference>
<dbReference type="HAMAP" id="MF_00047">
    <property type="entry name" value="Dala_Dala_lig"/>
    <property type="match status" value="1"/>
</dbReference>
<evidence type="ECO:0000256" key="17">
    <source>
        <dbReference type="PROSITE-ProRule" id="PRU00409"/>
    </source>
</evidence>
<dbReference type="GO" id="GO:0046872">
    <property type="term" value="F:metal ion binding"/>
    <property type="evidence" value="ECO:0007669"/>
    <property type="project" value="UniProtKB-KW"/>
</dbReference>
<dbReference type="PROSITE" id="PS50975">
    <property type="entry name" value="ATP_GRASP"/>
    <property type="match status" value="1"/>
</dbReference>
<evidence type="ECO:0000256" key="7">
    <source>
        <dbReference type="ARBA" id="ARBA00022598"/>
    </source>
</evidence>
<dbReference type="Gene3D" id="3.30.1490.20">
    <property type="entry name" value="ATP-grasp fold, A domain"/>
    <property type="match status" value="1"/>
</dbReference>
<evidence type="ECO:0000256" key="5">
    <source>
        <dbReference type="ARBA" id="ARBA00012216"/>
    </source>
</evidence>
<evidence type="ECO:0000256" key="1">
    <source>
        <dbReference type="ARBA" id="ARBA00001936"/>
    </source>
</evidence>
<dbReference type="PIRSF" id="PIRSF039102">
    <property type="entry name" value="Ddl/VanB"/>
    <property type="match status" value="1"/>
</dbReference>
<comment type="caution">
    <text evidence="19">The sequence shown here is derived from an EMBL/GenBank/DDBJ whole genome shotgun (WGS) entry which is preliminary data.</text>
</comment>
<dbReference type="PANTHER" id="PTHR23132:SF23">
    <property type="entry name" value="D-ALANINE--D-ALANINE LIGASE B"/>
    <property type="match status" value="1"/>
</dbReference>
<name>A0A0D6PCX3_9PROT</name>
<evidence type="ECO:0000256" key="4">
    <source>
        <dbReference type="ARBA" id="ARBA00010871"/>
    </source>
</evidence>
<protein>
    <recommendedName>
        <fullName evidence="5 14">D-alanine--D-alanine ligase</fullName>
        <ecNumber evidence="5 14">6.3.2.4</ecNumber>
    </recommendedName>
    <alternativeName>
        <fullName evidence="14">D-Ala-D-Ala ligase</fullName>
    </alternativeName>
    <alternativeName>
        <fullName evidence="14">D-alanylalanine synthetase</fullName>
    </alternativeName>
</protein>
<dbReference type="NCBIfam" id="TIGR01205">
    <property type="entry name" value="D_ala_D_alaTIGR"/>
    <property type="match status" value="1"/>
</dbReference>
<dbReference type="AlphaFoldDB" id="A0A0D6PCX3"/>
<evidence type="ECO:0000256" key="12">
    <source>
        <dbReference type="ARBA" id="ARBA00023316"/>
    </source>
</evidence>
<dbReference type="RefSeq" id="WP_175556483.1">
    <property type="nucleotide sequence ID" value="NZ_BANC01000018.1"/>
</dbReference>
<evidence type="ECO:0000256" key="3">
    <source>
        <dbReference type="ARBA" id="ARBA00004496"/>
    </source>
</evidence>
<dbReference type="GO" id="GO:0008360">
    <property type="term" value="P:regulation of cell shape"/>
    <property type="evidence" value="ECO:0007669"/>
    <property type="project" value="UniProtKB-KW"/>
</dbReference>
<feature type="active site" evidence="15">
    <location>
        <position position="272"/>
    </location>
</feature>
<keyword evidence="8 17" id="KW-0547">Nucleotide-binding</keyword>
<feature type="active site" evidence="15">
    <location>
        <position position="141"/>
    </location>
</feature>
<dbReference type="PROSITE" id="PS00844">
    <property type="entry name" value="DALA_DALA_LIGASE_2"/>
    <property type="match status" value="1"/>
</dbReference>
<comment type="pathway">
    <text evidence="14">Cell wall biogenesis; peptidoglycan biosynthesis.</text>
</comment>
<evidence type="ECO:0000256" key="13">
    <source>
        <dbReference type="ARBA" id="ARBA00047614"/>
    </source>
</evidence>
<keyword evidence="16" id="KW-0464">Manganese</keyword>
<dbReference type="GO" id="GO:0009252">
    <property type="term" value="P:peptidoglycan biosynthetic process"/>
    <property type="evidence" value="ECO:0007669"/>
    <property type="project" value="UniProtKB-UniRule"/>
</dbReference>
<keyword evidence="16" id="KW-0479">Metal-binding</keyword>
<dbReference type="InterPro" id="IPR000291">
    <property type="entry name" value="D-Ala_lig_Van_CS"/>
</dbReference>
<keyword evidence="6 14" id="KW-0963">Cytoplasm</keyword>
<dbReference type="Pfam" id="PF01820">
    <property type="entry name" value="Dala_Dala_lig_N"/>
    <property type="match status" value="2"/>
</dbReference>
<dbReference type="SUPFAM" id="SSF52440">
    <property type="entry name" value="PreATP-grasp domain"/>
    <property type="match status" value="1"/>
</dbReference>
<dbReference type="InterPro" id="IPR005905">
    <property type="entry name" value="D_ala_D_ala"/>
</dbReference>
<evidence type="ECO:0000256" key="9">
    <source>
        <dbReference type="ARBA" id="ARBA00022840"/>
    </source>
</evidence>
<evidence type="ECO:0000259" key="18">
    <source>
        <dbReference type="PROSITE" id="PS50975"/>
    </source>
</evidence>
<dbReference type="NCBIfam" id="NF002378">
    <property type="entry name" value="PRK01372.1"/>
    <property type="match status" value="1"/>
</dbReference>
<dbReference type="GO" id="GO:0005524">
    <property type="term" value="F:ATP binding"/>
    <property type="evidence" value="ECO:0007669"/>
    <property type="project" value="UniProtKB-UniRule"/>
</dbReference>
<keyword evidence="20" id="KW-1185">Reference proteome</keyword>
<evidence type="ECO:0000256" key="6">
    <source>
        <dbReference type="ARBA" id="ARBA00022490"/>
    </source>
</evidence>
<evidence type="ECO:0000256" key="2">
    <source>
        <dbReference type="ARBA" id="ARBA00003921"/>
    </source>
</evidence>
<evidence type="ECO:0000256" key="8">
    <source>
        <dbReference type="ARBA" id="ARBA00022741"/>
    </source>
</evidence>
<comment type="similarity">
    <text evidence="4 14">Belongs to the D-alanine--D-alanine ligase family.</text>
</comment>
<reference evidence="19 20" key="1">
    <citation type="submission" date="2012-11" db="EMBL/GenBank/DDBJ databases">
        <title>Whole genome sequence of Acidocella aminolytica 101 = DSM 11237.</title>
        <authorList>
            <person name="Azuma Y."/>
            <person name="Higashiura N."/>
            <person name="Hirakawa H."/>
            <person name="Matsushita K."/>
        </authorList>
    </citation>
    <scope>NUCLEOTIDE SEQUENCE [LARGE SCALE GENOMIC DNA]</scope>
    <source>
        <strain evidence="20">101 / DSM 11237</strain>
    </source>
</reference>
<evidence type="ECO:0000313" key="19">
    <source>
        <dbReference type="EMBL" id="GAN79186.1"/>
    </source>
</evidence>
<comment type="cofactor">
    <cofactor evidence="1">
        <name>Mn(2+)</name>
        <dbReference type="ChEBI" id="CHEBI:29035"/>
    </cofactor>
</comment>
<keyword evidence="11 14" id="KW-0573">Peptidoglycan synthesis</keyword>
<dbReference type="InterPro" id="IPR013815">
    <property type="entry name" value="ATP_grasp_subdomain_1"/>
</dbReference>
<dbReference type="InterPro" id="IPR011127">
    <property type="entry name" value="Dala_Dala_lig_N"/>
</dbReference>
<gene>
    <name evidence="14" type="primary">ddl</name>
    <name evidence="19" type="ORF">Aam_018_010</name>
</gene>
<keyword evidence="10 14" id="KW-0133">Cell shape</keyword>
<comment type="function">
    <text evidence="2 14">Cell wall formation.</text>
</comment>
<dbReference type="Gene3D" id="3.40.50.20">
    <property type="match status" value="1"/>
</dbReference>
<keyword evidence="12 14" id="KW-0961">Cell wall biogenesis/degradation</keyword>
<comment type="subcellular location">
    <subcellularLocation>
        <location evidence="3 14">Cytoplasm</location>
    </subcellularLocation>
</comment>
<dbReference type="Proteomes" id="UP000032668">
    <property type="component" value="Unassembled WGS sequence"/>
</dbReference>
<dbReference type="InterPro" id="IPR011095">
    <property type="entry name" value="Dala_Dala_lig_C"/>
</dbReference>
<accession>A0A0D6PCX3</accession>
<dbReference type="GO" id="GO:0008716">
    <property type="term" value="F:D-alanine-D-alanine ligase activity"/>
    <property type="evidence" value="ECO:0007669"/>
    <property type="project" value="UniProtKB-UniRule"/>
</dbReference>
<comment type="cofactor">
    <cofactor evidence="16">
        <name>Mg(2+)</name>
        <dbReference type="ChEBI" id="CHEBI:18420"/>
    </cofactor>
    <cofactor evidence="16">
        <name>Mn(2+)</name>
        <dbReference type="ChEBI" id="CHEBI:29035"/>
    </cofactor>
    <text evidence="16">Binds 2 magnesium or manganese ions per subunit.</text>
</comment>
<evidence type="ECO:0000313" key="20">
    <source>
        <dbReference type="Proteomes" id="UP000032668"/>
    </source>
</evidence>
<feature type="binding site" evidence="16">
    <location>
        <position position="263"/>
    </location>
    <ligand>
        <name>Mg(2+)</name>
        <dbReference type="ChEBI" id="CHEBI:18420"/>
        <label>2</label>
    </ligand>
</feature>
<keyword evidence="7 14" id="KW-0436">Ligase</keyword>
<feature type="binding site" evidence="16">
    <location>
        <position position="261"/>
    </location>
    <ligand>
        <name>Mg(2+)</name>
        <dbReference type="ChEBI" id="CHEBI:18420"/>
        <label>1</label>
    </ligand>
</feature>
<dbReference type="EC" id="6.3.2.4" evidence="5 14"/>
<feature type="domain" description="ATP-grasp" evidence="18">
    <location>
        <begin position="101"/>
        <end position="294"/>
    </location>
</feature>
<evidence type="ECO:0000256" key="15">
    <source>
        <dbReference type="PIRSR" id="PIRSR039102-1"/>
    </source>
</evidence>
<dbReference type="STRING" id="1120923.SAMN02746095_01544"/>
<dbReference type="Pfam" id="PF07478">
    <property type="entry name" value="Dala_Dala_lig_C"/>
    <property type="match status" value="1"/>
</dbReference>
<evidence type="ECO:0000256" key="10">
    <source>
        <dbReference type="ARBA" id="ARBA00022960"/>
    </source>
</evidence>
<comment type="catalytic activity">
    <reaction evidence="13 14">
        <text>2 D-alanine + ATP = D-alanyl-D-alanine + ADP + phosphate + H(+)</text>
        <dbReference type="Rhea" id="RHEA:11224"/>
        <dbReference type="ChEBI" id="CHEBI:15378"/>
        <dbReference type="ChEBI" id="CHEBI:30616"/>
        <dbReference type="ChEBI" id="CHEBI:43474"/>
        <dbReference type="ChEBI" id="CHEBI:57416"/>
        <dbReference type="ChEBI" id="CHEBI:57822"/>
        <dbReference type="ChEBI" id="CHEBI:456216"/>
        <dbReference type="EC" id="6.3.2.4"/>
    </reaction>
</comment>
<evidence type="ECO:0000256" key="14">
    <source>
        <dbReference type="HAMAP-Rule" id="MF_00047"/>
    </source>
</evidence>
<evidence type="ECO:0000256" key="11">
    <source>
        <dbReference type="ARBA" id="ARBA00022984"/>
    </source>
</evidence>